<sequence>MNDNGYGVGTVSQSDVAIFGCEQLVTLPRNNHDSTARRGRTVNNRQDGFLGRVDNYCRRSPVKETL</sequence>
<proteinExistence type="predicted"/>
<keyword evidence="1" id="KW-1185">Reference proteome</keyword>
<evidence type="ECO:0000313" key="2">
    <source>
        <dbReference type="WBParaSite" id="nRc.2.0.1.t37967-RA"/>
    </source>
</evidence>
<name>A0A915KGW2_ROMCU</name>
<evidence type="ECO:0000313" key="1">
    <source>
        <dbReference type="Proteomes" id="UP000887565"/>
    </source>
</evidence>
<protein>
    <submittedName>
        <fullName evidence="2">Uncharacterized protein</fullName>
    </submittedName>
</protein>
<dbReference type="WBParaSite" id="nRc.2.0.1.t37967-RA">
    <property type="protein sequence ID" value="nRc.2.0.1.t37967-RA"/>
    <property type="gene ID" value="nRc.2.0.1.g37967"/>
</dbReference>
<dbReference type="Proteomes" id="UP000887565">
    <property type="component" value="Unplaced"/>
</dbReference>
<accession>A0A915KGW2</accession>
<reference evidence="2" key="1">
    <citation type="submission" date="2022-11" db="UniProtKB">
        <authorList>
            <consortium name="WormBaseParasite"/>
        </authorList>
    </citation>
    <scope>IDENTIFICATION</scope>
</reference>
<dbReference type="AlphaFoldDB" id="A0A915KGW2"/>
<organism evidence="1 2">
    <name type="scientific">Romanomermis culicivorax</name>
    <name type="common">Nematode worm</name>
    <dbReference type="NCBI Taxonomy" id="13658"/>
    <lineage>
        <taxon>Eukaryota</taxon>
        <taxon>Metazoa</taxon>
        <taxon>Ecdysozoa</taxon>
        <taxon>Nematoda</taxon>
        <taxon>Enoplea</taxon>
        <taxon>Dorylaimia</taxon>
        <taxon>Mermithida</taxon>
        <taxon>Mermithoidea</taxon>
        <taxon>Mermithidae</taxon>
        <taxon>Romanomermis</taxon>
    </lineage>
</organism>